<dbReference type="EMBL" id="CM000641">
    <property type="protein sequence ID" value="EED93220.1"/>
    <property type="molecule type" value="Genomic_DNA"/>
</dbReference>
<dbReference type="InParanoid" id="B8C1D0"/>
<dbReference type="STRING" id="35128.B8C1D0"/>
<evidence type="ECO:0000313" key="1">
    <source>
        <dbReference type="EMBL" id="EED93220.1"/>
    </source>
</evidence>
<dbReference type="GeneID" id="7452609"/>
<keyword evidence="2" id="KW-1185">Reference proteome</keyword>
<dbReference type="SUPFAM" id="SSF64288">
    <property type="entry name" value="Chorismate lyase-like"/>
    <property type="match status" value="1"/>
</dbReference>
<dbReference type="AlphaFoldDB" id="B8C1D0"/>
<dbReference type="HOGENOM" id="CLU_853887_0_0_1"/>
<dbReference type="KEGG" id="tps:THAPSDRAFT_4256"/>
<dbReference type="Proteomes" id="UP000001449">
    <property type="component" value="Chromosome 4"/>
</dbReference>
<gene>
    <name evidence="1" type="ORF">THAPSDRAFT_4256</name>
</gene>
<dbReference type="InterPro" id="IPR028978">
    <property type="entry name" value="Chorismate_lyase_/UTRA_dom_sf"/>
</dbReference>
<proteinExistence type="predicted"/>
<reference evidence="1 2" key="2">
    <citation type="journal article" date="2008" name="Nature">
        <title>The Phaeodactylum genome reveals the evolutionary history of diatom genomes.</title>
        <authorList>
            <person name="Bowler C."/>
            <person name="Allen A.E."/>
            <person name="Badger J.H."/>
            <person name="Grimwood J."/>
            <person name="Jabbari K."/>
            <person name="Kuo A."/>
            <person name="Maheswari U."/>
            <person name="Martens C."/>
            <person name="Maumus F."/>
            <person name="Otillar R.P."/>
            <person name="Rayko E."/>
            <person name="Salamov A."/>
            <person name="Vandepoele K."/>
            <person name="Beszteri B."/>
            <person name="Gruber A."/>
            <person name="Heijde M."/>
            <person name="Katinka M."/>
            <person name="Mock T."/>
            <person name="Valentin K."/>
            <person name="Verret F."/>
            <person name="Berges J.A."/>
            <person name="Brownlee C."/>
            <person name="Cadoret J.P."/>
            <person name="Chiovitti A."/>
            <person name="Choi C.J."/>
            <person name="Coesel S."/>
            <person name="De Martino A."/>
            <person name="Detter J.C."/>
            <person name="Durkin C."/>
            <person name="Falciatore A."/>
            <person name="Fournet J."/>
            <person name="Haruta M."/>
            <person name="Huysman M.J."/>
            <person name="Jenkins B.D."/>
            <person name="Jiroutova K."/>
            <person name="Jorgensen R.E."/>
            <person name="Joubert Y."/>
            <person name="Kaplan A."/>
            <person name="Kroger N."/>
            <person name="Kroth P.G."/>
            <person name="La Roche J."/>
            <person name="Lindquist E."/>
            <person name="Lommer M."/>
            <person name="Martin-Jezequel V."/>
            <person name="Lopez P.J."/>
            <person name="Lucas S."/>
            <person name="Mangogna M."/>
            <person name="McGinnis K."/>
            <person name="Medlin L.K."/>
            <person name="Montsant A."/>
            <person name="Oudot-Le Secq M.P."/>
            <person name="Napoli C."/>
            <person name="Obornik M."/>
            <person name="Parker M.S."/>
            <person name="Petit J.L."/>
            <person name="Porcel B.M."/>
            <person name="Poulsen N."/>
            <person name="Robison M."/>
            <person name="Rychlewski L."/>
            <person name="Rynearson T.A."/>
            <person name="Schmutz J."/>
            <person name="Shapiro H."/>
            <person name="Siaut M."/>
            <person name="Stanley M."/>
            <person name="Sussman M.R."/>
            <person name="Taylor A.R."/>
            <person name="Vardi A."/>
            <person name="von Dassow P."/>
            <person name="Vyverman W."/>
            <person name="Willis A."/>
            <person name="Wyrwicz L.S."/>
            <person name="Rokhsar D.S."/>
            <person name="Weissenbach J."/>
            <person name="Armbrust E.V."/>
            <person name="Green B.R."/>
            <person name="Van de Peer Y."/>
            <person name="Grigoriev I.V."/>
        </authorList>
    </citation>
    <scope>NUCLEOTIDE SEQUENCE [LARGE SCALE GENOMIC DNA]</scope>
    <source>
        <strain evidence="1 2">CCMP1335</strain>
    </source>
</reference>
<accession>B8C1D0</accession>
<name>B8C1D0_THAPS</name>
<dbReference type="Gene3D" id="3.40.1410.10">
    <property type="entry name" value="Chorismate lyase-like"/>
    <property type="match status" value="1"/>
</dbReference>
<reference evidence="1 2" key="1">
    <citation type="journal article" date="2004" name="Science">
        <title>The genome of the diatom Thalassiosira pseudonana: ecology, evolution, and metabolism.</title>
        <authorList>
            <person name="Armbrust E.V."/>
            <person name="Berges J.A."/>
            <person name="Bowler C."/>
            <person name="Green B.R."/>
            <person name="Martinez D."/>
            <person name="Putnam N.H."/>
            <person name="Zhou S."/>
            <person name="Allen A.E."/>
            <person name="Apt K.E."/>
            <person name="Bechner M."/>
            <person name="Brzezinski M.A."/>
            <person name="Chaal B.K."/>
            <person name="Chiovitti A."/>
            <person name="Davis A.K."/>
            <person name="Demarest M.S."/>
            <person name="Detter J.C."/>
            <person name="Glavina T."/>
            <person name="Goodstein D."/>
            <person name="Hadi M.Z."/>
            <person name="Hellsten U."/>
            <person name="Hildebrand M."/>
            <person name="Jenkins B.D."/>
            <person name="Jurka J."/>
            <person name="Kapitonov V.V."/>
            <person name="Kroger N."/>
            <person name="Lau W.W."/>
            <person name="Lane T.W."/>
            <person name="Larimer F.W."/>
            <person name="Lippmeier J.C."/>
            <person name="Lucas S."/>
            <person name="Medina M."/>
            <person name="Montsant A."/>
            <person name="Obornik M."/>
            <person name="Parker M.S."/>
            <person name="Palenik B."/>
            <person name="Pazour G.J."/>
            <person name="Richardson P.M."/>
            <person name="Rynearson T.A."/>
            <person name="Saito M.A."/>
            <person name="Schwartz D.C."/>
            <person name="Thamatrakoln K."/>
            <person name="Valentin K."/>
            <person name="Vardi A."/>
            <person name="Wilkerson F.P."/>
            <person name="Rokhsar D.S."/>
        </authorList>
    </citation>
    <scope>NUCLEOTIDE SEQUENCE [LARGE SCALE GENOMIC DNA]</scope>
    <source>
        <strain evidence="1 2">CCMP1335</strain>
    </source>
</reference>
<sequence>MANQRHACSALVYSFAHTLFLLLPFTVTAFLAGQSCINLRHQPLAAYISQDDVSLGGAGGKETLTVNATLNGDTTFTETIDNDEIDIVGAGTLGDIMAGDSVSGNLEMPANPNPTTVKDGLVTKEGGELNARFNCNFTPMERIALTANGNLQRIFSSFYDAPVHVHVDSCARRELSARDEIQIGFTDANGFSTEKYRTHIDEGDAVWDRVVHLYVHDKTFCRATSVIHVRSHECIRLIEDGTVGLGQLFRYLNKLPTFSLLDAGRTEYAHAESEQSISKNDSKQALQPHEFEGGMWRTYELQCEELTCLIHEEFLTEAWCISPKPN</sequence>
<evidence type="ECO:0000313" key="2">
    <source>
        <dbReference type="Proteomes" id="UP000001449"/>
    </source>
</evidence>
<dbReference type="eggNOG" id="ENOG502RWUQ">
    <property type="taxonomic scope" value="Eukaryota"/>
</dbReference>
<dbReference type="RefSeq" id="XP_002289683.1">
    <property type="nucleotide sequence ID" value="XM_002289647.1"/>
</dbReference>
<dbReference type="PaxDb" id="35128-Thaps4256"/>
<protein>
    <submittedName>
        <fullName evidence="1">Uncharacterized protein</fullName>
    </submittedName>
</protein>
<organism evidence="1 2">
    <name type="scientific">Thalassiosira pseudonana</name>
    <name type="common">Marine diatom</name>
    <name type="synonym">Cyclotella nana</name>
    <dbReference type="NCBI Taxonomy" id="35128"/>
    <lineage>
        <taxon>Eukaryota</taxon>
        <taxon>Sar</taxon>
        <taxon>Stramenopiles</taxon>
        <taxon>Ochrophyta</taxon>
        <taxon>Bacillariophyta</taxon>
        <taxon>Coscinodiscophyceae</taxon>
        <taxon>Thalassiosirophycidae</taxon>
        <taxon>Thalassiosirales</taxon>
        <taxon>Thalassiosiraceae</taxon>
        <taxon>Thalassiosira</taxon>
    </lineage>
</organism>